<feature type="transmembrane region" description="Helical" evidence="1">
    <location>
        <begin position="6"/>
        <end position="25"/>
    </location>
</feature>
<feature type="transmembrane region" description="Helical" evidence="1">
    <location>
        <begin position="32"/>
        <end position="51"/>
    </location>
</feature>
<keyword evidence="1" id="KW-0812">Transmembrane</keyword>
<proteinExistence type="predicted"/>
<dbReference type="AlphaFoldDB" id="A0AAJ2B933"/>
<accession>A0AAJ2B933</accession>
<gene>
    <name evidence="2" type="ORF">QE369_000530</name>
</gene>
<dbReference type="Proteomes" id="UP001255601">
    <property type="component" value="Unassembled WGS sequence"/>
</dbReference>
<comment type="caution">
    <text evidence="2">The sequence shown here is derived from an EMBL/GenBank/DDBJ whole genome shotgun (WGS) entry which is preliminary data.</text>
</comment>
<feature type="transmembrane region" description="Helical" evidence="1">
    <location>
        <begin position="92"/>
        <end position="112"/>
    </location>
</feature>
<feature type="transmembrane region" description="Helical" evidence="1">
    <location>
        <begin position="63"/>
        <end position="85"/>
    </location>
</feature>
<evidence type="ECO:0000313" key="2">
    <source>
        <dbReference type="EMBL" id="MDR6100352.1"/>
    </source>
</evidence>
<keyword evidence="1" id="KW-1133">Transmembrane helix</keyword>
<evidence type="ECO:0000256" key="1">
    <source>
        <dbReference type="SAM" id="Phobius"/>
    </source>
</evidence>
<protein>
    <submittedName>
        <fullName evidence="2">Flippase GtrA</fullName>
    </submittedName>
</protein>
<organism evidence="2 3">
    <name type="scientific">Agrobacterium larrymoorei</name>
    <dbReference type="NCBI Taxonomy" id="160699"/>
    <lineage>
        <taxon>Bacteria</taxon>
        <taxon>Pseudomonadati</taxon>
        <taxon>Pseudomonadota</taxon>
        <taxon>Alphaproteobacteria</taxon>
        <taxon>Hyphomicrobiales</taxon>
        <taxon>Rhizobiaceae</taxon>
        <taxon>Rhizobium/Agrobacterium group</taxon>
        <taxon>Agrobacterium</taxon>
    </lineage>
</organism>
<evidence type="ECO:0000313" key="3">
    <source>
        <dbReference type="Proteomes" id="UP001255601"/>
    </source>
</evidence>
<dbReference type="EMBL" id="JAVIZC010000001">
    <property type="protein sequence ID" value="MDR6100352.1"/>
    <property type="molecule type" value="Genomic_DNA"/>
</dbReference>
<reference evidence="2" key="1">
    <citation type="submission" date="2023-08" db="EMBL/GenBank/DDBJ databases">
        <title>Functional and genomic diversity of the sorghum phyllosphere microbiome.</title>
        <authorList>
            <person name="Shade A."/>
        </authorList>
    </citation>
    <scope>NUCLEOTIDE SEQUENCE</scope>
    <source>
        <strain evidence="2">SORGH_AS_0974</strain>
    </source>
</reference>
<keyword evidence="1" id="KW-0472">Membrane</keyword>
<name>A0AAJ2B933_9HYPH</name>
<dbReference type="RefSeq" id="WP_309769443.1">
    <property type="nucleotide sequence ID" value="NZ_JAVIZC010000001.1"/>
</dbReference>
<sequence>MTFARFISFQIMVMALDALVTWLLVSKAGIPILLGKTIGTLSAAAFAAVYLRQVSVFADNSRFITVSITLISLLVNYGMFTLLMLRNPILQWPLACGAATAAALLLSGIGYWRVRRFTP</sequence>